<proteinExistence type="inferred from homology"/>
<dbReference type="NCBIfam" id="NF006883">
    <property type="entry name" value="PRK09375.2-4"/>
    <property type="match status" value="1"/>
</dbReference>
<comment type="subcellular location">
    <subcellularLocation>
        <location evidence="10">Cytoplasm</location>
    </subcellularLocation>
</comment>
<protein>
    <recommendedName>
        <fullName evidence="2 10">Quinolinate synthase</fullName>
        <ecNumber evidence="2 10">2.5.1.72</ecNumber>
    </recommendedName>
</protein>
<evidence type="ECO:0000256" key="4">
    <source>
        <dbReference type="ARBA" id="ARBA00022490"/>
    </source>
</evidence>
<reference evidence="11 12" key="1">
    <citation type="submission" date="2022-06" db="EMBL/GenBank/DDBJ databases">
        <title>Halogeometricum sp. a new haloarchaeum isolate from saline soil.</title>
        <authorList>
            <person name="Strakova D."/>
            <person name="Galisteo C."/>
            <person name="Sanchez-Porro C."/>
            <person name="Ventosa A."/>
        </authorList>
    </citation>
    <scope>NUCLEOTIDE SEQUENCE [LARGE SCALE GENOMIC DNA]</scope>
    <source>
        <strain evidence="11 12">S1BR25-6</strain>
    </source>
</reference>
<dbReference type="Gene3D" id="3.40.50.10800">
    <property type="entry name" value="NadA-like"/>
    <property type="match status" value="3"/>
</dbReference>
<dbReference type="PANTHER" id="PTHR30573">
    <property type="entry name" value="QUINOLINATE SYNTHETASE A"/>
    <property type="match status" value="1"/>
</dbReference>
<evidence type="ECO:0000256" key="10">
    <source>
        <dbReference type="HAMAP-Rule" id="MF_00569"/>
    </source>
</evidence>
<dbReference type="InterPro" id="IPR023515">
    <property type="entry name" value="Quinolinate_synth_A_type3"/>
</dbReference>
<comment type="cofactor">
    <cofactor evidence="10">
        <name>[4Fe-4S] cluster</name>
        <dbReference type="ChEBI" id="CHEBI:49883"/>
    </cofactor>
    <text evidence="10">Binds 1 [4Fe-4S] cluster per subunit.</text>
</comment>
<evidence type="ECO:0000256" key="5">
    <source>
        <dbReference type="ARBA" id="ARBA00022642"/>
    </source>
</evidence>
<dbReference type="InterPro" id="IPR036094">
    <property type="entry name" value="NadA_sf"/>
</dbReference>
<evidence type="ECO:0000256" key="8">
    <source>
        <dbReference type="ARBA" id="ARBA00023004"/>
    </source>
</evidence>
<feature type="binding site" evidence="10">
    <location>
        <position position="56"/>
    </location>
    <ligand>
        <name>iminosuccinate</name>
        <dbReference type="ChEBI" id="CHEBI:77875"/>
    </ligand>
</feature>
<keyword evidence="8 10" id="KW-0408">Iron</keyword>
<feature type="binding site" evidence="10">
    <location>
        <position position="238"/>
    </location>
    <ligand>
        <name>[4Fe-4S] cluster</name>
        <dbReference type="ChEBI" id="CHEBI:49883"/>
    </ligand>
</feature>
<keyword evidence="12" id="KW-1185">Reference proteome</keyword>
<dbReference type="Proteomes" id="UP001257060">
    <property type="component" value="Unassembled WGS sequence"/>
</dbReference>
<keyword evidence="5 10" id="KW-0662">Pyridine nucleotide biosynthesis</keyword>
<comment type="caution">
    <text evidence="11">The sequence shown here is derived from an EMBL/GenBank/DDBJ whole genome shotgun (WGS) entry which is preliminary data.</text>
</comment>
<feature type="binding site" evidence="10">
    <location>
        <begin position="151"/>
        <end position="153"/>
    </location>
    <ligand>
        <name>iminosuccinate</name>
        <dbReference type="ChEBI" id="CHEBI:77875"/>
    </ligand>
</feature>
<name>A0ABU2GFI3_9EURY</name>
<keyword evidence="4 10" id="KW-0963">Cytoplasm</keyword>
<dbReference type="NCBIfam" id="TIGR00550">
    <property type="entry name" value="nadA"/>
    <property type="match status" value="1"/>
</dbReference>
<keyword evidence="7 10" id="KW-0479">Metal-binding</keyword>
<organism evidence="11 12">
    <name type="scientific">Halogeometricum salsisoli</name>
    <dbReference type="NCBI Taxonomy" id="2950536"/>
    <lineage>
        <taxon>Archaea</taxon>
        <taxon>Methanobacteriati</taxon>
        <taxon>Methanobacteriota</taxon>
        <taxon>Stenosarchaea group</taxon>
        <taxon>Halobacteria</taxon>
        <taxon>Halobacteriales</taxon>
        <taxon>Haloferacaceae</taxon>
        <taxon>Halogeometricum</taxon>
    </lineage>
</organism>
<dbReference type="InterPro" id="IPR003473">
    <property type="entry name" value="NadA"/>
</dbReference>
<gene>
    <name evidence="10 11" type="primary">nadA</name>
    <name evidence="11" type="ORF">NDI76_12445</name>
</gene>
<evidence type="ECO:0000256" key="9">
    <source>
        <dbReference type="ARBA" id="ARBA00023014"/>
    </source>
</evidence>
<dbReference type="EMBL" id="JAMQOP010000002">
    <property type="protein sequence ID" value="MDS0299553.1"/>
    <property type="molecule type" value="Genomic_DNA"/>
</dbReference>
<dbReference type="EC" id="2.5.1.72" evidence="2 10"/>
<evidence type="ECO:0000313" key="11">
    <source>
        <dbReference type="EMBL" id="MDS0299553.1"/>
    </source>
</evidence>
<comment type="catalytic activity">
    <reaction evidence="10">
        <text>iminosuccinate + dihydroxyacetone phosphate = quinolinate + phosphate + 2 H2O + H(+)</text>
        <dbReference type="Rhea" id="RHEA:25888"/>
        <dbReference type="ChEBI" id="CHEBI:15377"/>
        <dbReference type="ChEBI" id="CHEBI:15378"/>
        <dbReference type="ChEBI" id="CHEBI:29959"/>
        <dbReference type="ChEBI" id="CHEBI:43474"/>
        <dbReference type="ChEBI" id="CHEBI:57642"/>
        <dbReference type="ChEBI" id="CHEBI:77875"/>
        <dbReference type="EC" id="2.5.1.72"/>
    </reaction>
</comment>
<evidence type="ECO:0000256" key="6">
    <source>
        <dbReference type="ARBA" id="ARBA00022679"/>
    </source>
</evidence>
<feature type="binding site" evidence="10">
    <location>
        <position position="119"/>
    </location>
    <ligand>
        <name>[4Fe-4S] cluster</name>
        <dbReference type="ChEBI" id="CHEBI:49883"/>
    </ligand>
</feature>
<keyword evidence="6 10" id="KW-0808">Transferase</keyword>
<comment type="pathway">
    <text evidence="1 10">Cofactor biosynthesis; NAD(+) biosynthesis; quinolinate from iminoaspartate: step 1/1.</text>
</comment>
<dbReference type="Pfam" id="PF02445">
    <property type="entry name" value="NadA"/>
    <property type="match status" value="1"/>
</dbReference>
<feature type="binding site" evidence="10">
    <location>
        <position position="280"/>
    </location>
    <ligand>
        <name>iminosuccinate</name>
        <dbReference type="ChEBI" id="CHEBI:77875"/>
    </ligand>
</feature>
<evidence type="ECO:0000256" key="7">
    <source>
        <dbReference type="ARBA" id="ARBA00022723"/>
    </source>
</evidence>
<evidence type="ECO:0000313" key="12">
    <source>
        <dbReference type="Proteomes" id="UP001257060"/>
    </source>
</evidence>
<evidence type="ECO:0000256" key="1">
    <source>
        <dbReference type="ARBA" id="ARBA00005065"/>
    </source>
</evidence>
<dbReference type="GO" id="GO:0016740">
    <property type="term" value="F:transferase activity"/>
    <property type="evidence" value="ECO:0007669"/>
    <property type="project" value="UniProtKB-KW"/>
</dbReference>
<keyword evidence="3 10" id="KW-0004">4Fe-4S</keyword>
<accession>A0ABU2GFI3</accession>
<dbReference type="RefSeq" id="WP_310924405.1">
    <property type="nucleotide sequence ID" value="NZ_JAMQOP010000002.1"/>
</dbReference>
<feature type="binding site" evidence="10">
    <location>
        <position position="73"/>
    </location>
    <ligand>
        <name>iminosuccinate</name>
        <dbReference type="ChEBI" id="CHEBI:77875"/>
    </ligand>
</feature>
<comment type="similarity">
    <text evidence="10">Belongs to the quinolinate synthase family. Type 3 subfamily.</text>
</comment>
<dbReference type="SUPFAM" id="SSF142754">
    <property type="entry name" value="NadA-like"/>
    <property type="match status" value="1"/>
</dbReference>
<evidence type="ECO:0000256" key="2">
    <source>
        <dbReference type="ARBA" id="ARBA00012669"/>
    </source>
</evidence>
<sequence>MARLETAGFESDLSLFKYDDLEQLPERYRDLTEADRAGRIEAAREELGDEVVVLGHNYQRREIVEHADFVGDSYELSRRAAESDAESVVFAGVTFMAESADIITDDDQTVLLPSMEASCPMAGMAEALQVDAAWEKIESAAGGRDVIPVTYMNSYADLKAFCAEQGGLVCTSSNAADAFEWAFERGDAVLFLPDKHLGRNTAAELGVDSVTEWDPWDADSPDAAAAADADVVLWDGYCQVHERFDVEHVERAREERDANVIVHPECRREVVVAADEAGSTSRICDTVANADPGETWAIGTEIHLVNHLRRWHPEVEVISLCGDACMDCNAMRQVDPNYLTWLLESLADGEVHNAVEVAEREKELAEVALDRMLDL</sequence>
<dbReference type="PANTHER" id="PTHR30573:SF0">
    <property type="entry name" value="QUINOLINATE SYNTHASE, CHLOROPLASTIC"/>
    <property type="match status" value="1"/>
</dbReference>
<feature type="binding site" evidence="10">
    <location>
        <position position="328"/>
    </location>
    <ligand>
        <name>[4Fe-4S] cluster</name>
        <dbReference type="ChEBI" id="CHEBI:49883"/>
    </ligand>
</feature>
<dbReference type="HAMAP" id="MF_00569">
    <property type="entry name" value="NadA_type3"/>
    <property type="match status" value="1"/>
</dbReference>
<keyword evidence="9 10" id="KW-0411">Iron-sulfur</keyword>
<evidence type="ECO:0000256" key="3">
    <source>
        <dbReference type="ARBA" id="ARBA00022485"/>
    </source>
</evidence>
<comment type="function">
    <text evidence="10">Catalyzes the condensation of iminoaspartate with dihydroxyacetone phosphate to form quinolinate.</text>
</comment>
<feature type="binding site" evidence="10">
    <location>
        <begin position="263"/>
        <end position="265"/>
    </location>
    <ligand>
        <name>iminosuccinate</name>
        <dbReference type="ChEBI" id="CHEBI:77875"/>
    </ligand>
</feature>
<feature type="binding site" evidence="10">
    <location>
        <position position="172"/>
    </location>
    <ligand>
        <name>iminosuccinate</name>
        <dbReference type="ChEBI" id="CHEBI:77875"/>
    </ligand>
</feature>